<dbReference type="InterPro" id="IPR029066">
    <property type="entry name" value="PLP-binding_barrel"/>
</dbReference>
<dbReference type="PANTHER" id="PTHR28004:SF2">
    <property type="entry name" value="D-SERINE DEHYDRATASE"/>
    <property type="match status" value="1"/>
</dbReference>
<dbReference type="Proteomes" id="UP000054908">
    <property type="component" value="Unassembled WGS sequence"/>
</dbReference>
<dbReference type="Pfam" id="PF01168">
    <property type="entry name" value="Ala_racemase_N"/>
    <property type="match status" value="1"/>
</dbReference>
<dbReference type="PANTHER" id="PTHR28004">
    <property type="entry name" value="ZGC:162816-RELATED"/>
    <property type="match status" value="1"/>
</dbReference>
<dbReference type="InterPro" id="IPR051466">
    <property type="entry name" value="D-amino_acid_metab_enzyme"/>
</dbReference>
<dbReference type="Gene3D" id="3.20.20.10">
    <property type="entry name" value="Alanine racemase"/>
    <property type="match status" value="1"/>
</dbReference>
<evidence type="ECO:0000313" key="5">
    <source>
        <dbReference type="Proteomes" id="UP000054908"/>
    </source>
</evidence>
<evidence type="ECO:0000256" key="2">
    <source>
        <dbReference type="ARBA" id="ARBA00023239"/>
    </source>
</evidence>
<dbReference type="InterPro" id="IPR042208">
    <property type="entry name" value="D-ser_dehydrat-like_sf"/>
</dbReference>
<evidence type="ECO:0000256" key="1">
    <source>
        <dbReference type="ARBA" id="ARBA00005323"/>
    </source>
</evidence>
<dbReference type="RefSeq" id="WP_058452769.1">
    <property type="nucleotide sequence ID" value="NZ_CAAAIB010000002.1"/>
</dbReference>
<evidence type="ECO:0000259" key="3">
    <source>
        <dbReference type="SMART" id="SM01119"/>
    </source>
</evidence>
<dbReference type="OrthoDB" id="9772497at2"/>
<dbReference type="Pfam" id="PF14031">
    <property type="entry name" value="D-ser_dehydrat"/>
    <property type="match status" value="1"/>
</dbReference>
<dbReference type="CDD" id="cd06819">
    <property type="entry name" value="PLPDE_III_LS_D-TA"/>
    <property type="match status" value="1"/>
</dbReference>
<dbReference type="GO" id="GO:0008721">
    <property type="term" value="F:D-serine ammonia-lyase activity"/>
    <property type="evidence" value="ECO:0007669"/>
    <property type="project" value="TreeGrafter"/>
</dbReference>
<name>A0A0W0VZR6_9GAMM</name>
<keyword evidence="5" id="KW-1185">Reference proteome</keyword>
<feature type="domain" description="D-serine dehydratase-like" evidence="3">
    <location>
        <begin position="267"/>
        <end position="358"/>
    </location>
</feature>
<sequence length="375" mass="41654">MTKQFVGRPKTELDTPCLVIDRDKLLFNLQQMQQHGIKHKINIRPHCKTHKCSELAKLQLEHGAIGLSVAKVSEAEALIDKGLRGILITSPVVSQYKIARLLRCLKKAPDTLVVLDNPQNLSDLNNAGASIQQKINVLVDVDAGIGRTGVKPHLALDLGRHIARAPWLSLKGIQCYAGNLQHIFSYEERKERSLQIMQLASEIVKDFRNDHLSCEILTGSGTGTYDIDVAATELTEIQPGSYTVMDVEYASIGSKTHPSRFNHFHHAMTLLTTVISSNHSEHVTVDAGTKAIYIDLHLKPQIISHPNLIYDWGGFGDEHGKIMTVDNGQLPTNKEVLELIVPHCDPTINLHDKFYLVSKGIVVDVWDIDLRGACQ</sequence>
<dbReference type="Gene3D" id="2.40.37.20">
    <property type="entry name" value="D-serine dehydratase-like domain"/>
    <property type="match status" value="1"/>
</dbReference>
<dbReference type="GO" id="GO:0036088">
    <property type="term" value="P:D-serine catabolic process"/>
    <property type="evidence" value="ECO:0007669"/>
    <property type="project" value="TreeGrafter"/>
</dbReference>
<dbReference type="PATRIC" id="fig|466.6.peg.2154"/>
<comment type="similarity">
    <text evidence="1">Belongs to the DSD1 family.</text>
</comment>
<proteinExistence type="inferred from homology"/>
<reference evidence="4 5" key="1">
    <citation type="submission" date="2015-11" db="EMBL/GenBank/DDBJ databases">
        <title>Genomic analysis of 38 Legionella species identifies large and diverse effector repertoires.</title>
        <authorList>
            <person name="Burstein D."/>
            <person name="Amaro F."/>
            <person name="Zusman T."/>
            <person name="Lifshitz Z."/>
            <person name="Cohen O."/>
            <person name="Gilbert J.A."/>
            <person name="Pupko T."/>
            <person name="Shuman H.A."/>
            <person name="Segal G."/>
        </authorList>
    </citation>
    <scope>NUCLEOTIDE SEQUENCE [LARGE SCALE GENOMIC DNA]</scope>
    <source>
        <strain evidence="4 5">PX-1-G2-E2</strain>
    </source>
</reference>
<dbReference type="AlphaFoldDB" id="A0A0W0VZR6"/>
<dbReference type="SMART" id="SM01119">
    <property type="entry name" value="D-ser_dehydrat"/>
    <property type="match status" value="1"/>
</dbReference>
<accession>A0A0W0VZR6</accession>
<keyword evidence="2" id="KW-0456">Lyase</keyword>
<gene>
    <name evidence="4" type="ORF">Lmac_2033</name>
</gene>
<organism evidence="4 5">
    <name type="scientific">Legionella maceachernii</name>
    <dbReference type="NCBI Taxonomy" id="466"/>
    <lineage>
        <taxon>Bacteria</taxon>
        <taxon>Pseudomonadati</taxon>
        <taxon>Pseudomonadota</taxon>
        <taxon>Gammaproteobacteria</taxon>
        <taxon>Legionellales</taxon>
        <taxon>Legionellaceae</taxon>
        <taxon>Legionella</taxon>
    </lineage>
</organism>
<dbReference type="InterPro" id="IPR001608">
    <property type="entry name" value="Ala_racemase_N"/>
</dbReference>
<protein>
    <submittedName>
        <fullName evidence="4">Alanine racemase</fullName>
    </submittedName>
</protein>
<dbReference type="EMBL" id="LNYL01000044">
    <property type="protein sequence ID" value="KTD25669.1"/>
    <property type="molecule type" value="Genomic_DNA"/>
</dbReference>
<dbReference type="SUPFAM" id="SSF51419">
    <property type="entry name" value="PLP-binding barrel"/>
    <property type="match status" value="1"/>
</dbReference>
<dbReference type="InterPro" id="IPR026956">
    <property type="entry name" value="D-ser_dehydrat-like_dom"/>
</dbReference>
<evidence type="ECO:0000313" key="4">
    <source>
        <dbReference type="EMBL" id="KTD25669.1"/>
    </source>
</evidence>
<dbReference type="STRING" id="466.Lmac_2033"/>
<comment type="caution">
    <text evidence="4">The sequence shown here is derived from an EMBL/GenBank/DDBJ whole genome shotgun (WGS) entry which is preliminary data.</text>
</comment>